<evidence type="ECO:0000313" key="1">
    <source>
        <dbReference type="EMBL" id="MBP1967047.1"/>
    </source>
</evidence>
<sequence length="42" mass="4945">MNKKWEKPELEVLDVKMTMLGYPDQKRDYLDTNATEQLMGPS</sequence>
<evidence type="ECO:0008006" key="3">
    <source>
        <dbReference type="Google" id="ProtNLM"/>
    </source>
</evidence>
<accession>A0ABS4I803</accession>
<comment type="caution">
    <text evidence="1">The sequence shown here is derived from an EMBL/GenBank/DDBJ whole genome shotgun (WGS) entry which is preliminary data.</text>
</comment>
<dbReference type="EMBL" id="JAGGKV010000028">
    <property type="protein sequence ID" value="MBP1967047.1"/>
    <property type="molecule type" value="Genomic_DNA"/>
</dbReference>
<dbReference type="RefSeq" id="WP_167052025.1">
    <property type="nucleotide sequence ID" value="NZ_JAAOZR010000001.1"/>
</dbReference>
<dbReference type="NCBIfam" id="NF033524">
    <property type="entry name" value="lasso_PadeA_fam"/>
    <property type="match status" value="1"/>
</dbReference>
<reference evidence="1 2" key="1">
    <citation type="submission" date="2021-03" db="EMBL/GenBank/DDBJ databases">
        <title>Genomic Encyclopedia of Type Strains, Phase IV (KMG-IV): sequencing the most valuable type-strain genomes for metagenomic binning, comparative biology and taxonomic classification.</title>
        <authorList>
            <person name="Goeker M."/>
        </authorList>
    </citation>
    <scope>NUCLEOTIDE SEQUENCE [LARGE SCALE GENOMIC DNA]</scope>
    <source>
        <strain evidence="1 2">DSM 24950</strain>
    </source>
</reference>
<dbReference type="InterPro" id="IPR049825">
    <property type="entry name" value="Lasso_PadeA-like"/>
</dbReference>
<dbReference type="Proteomes" id="UP001519344">
    <property type="component" value="Unassembled WGS sequence"/>
</dbReference>
<gene>
    <name evidence="1" type="ORF">J2Z65_006311</name>
</gene>
<evidence type="ECO:0000313" key="2">
    <source>
        <dbReference type="Proteomes" id="UP001519344"/>
    </source>
</evidence>
<organism evidence="1 2">
    <name type="scientific">Paenibacillus aceris</name>
    <dbReference type="NCBI Taxonomy" id="869555"/>
    <lineage>
        <taxon>Bacteria</taxon>
        <taxon>Bacillati</taxon>
        <taxon>Bacillota</taxon>
        <taxon>Bacilli</taxon>
        <taxon>Bacillales</taxon>
        <taxon>Paenibacillaceae</taxon>
        <taxon>Paenibacillus</taxon>
    </lineage>
</organism>
<proteinExistence type="predicted"/>
<keyword evidence="2" id="KW-1185">Reference proteome</keyword>
<protein>
    <recommendedName>
        <fullName evidence="3">Paeninodin family lasso peptide</fullName>
    </recommendedName>
</protein>
<name>A0ABS4I803_9BACL</name>